<feature type="region of interest" description="Disordered" evidence="3">
    <location>
        <begin position="114"/>
        <end position="187"/>
    </location>
</feature>
<dbReference type="InterPro" id="IPR001005">
    <property type="entry name" value="SANT/Myb"/>
</dbReference>
<evidence type="ECO:0000256" key="2">
    <source>
        <dbReference type="ARBA" id="ARBA00023242"/>
    </source>
</evidence>
<protein>
    <recommendedName>
        <fullName evidence="8">Myb-like domain-containing protein</fullName>
    </recommendedName>
</protein>
<dbReference type="Gene3D" id="1.10.10.60">
    <property type="entry name" value="Homeodomain-like"/>
    <property type="match status" value="1"/>
</dbReference>
<sequence length="281" mass="32430">MRRLRLSCSLHSRKARVVVFCPIMKKRTLQTVVQCYGFYSVLGFLDSGIFRFHFRNPALNLGTWTEEEDSRLQAAIEEHGYCWSKIATWIINDSEAETASGHDSVRTIRRNTPLENNKCSHSTSTRSFLSNEKTERTTFRTNNHTEPAHVTVQEKRRQLPSGHTNYSDQVQDDAVQTERRKQPESSKCIESVRTKIIRSLLACFLRNKSKKRRQETVGNSQLSTLEEMDERSKVQDLTREPSKLIEEDITLACWCKQLKKRVATVAACPDESNKRVGSKYI</sequence>
<proteinExistence type="predicted"/>
<dbReference type="SUPFAM" id="SSF46689">
    <property type="entry name" value="Homeodomain-like"/>
    <property type="match status" value="1"/>
</dbReference>
<evidence type="ECO:0000256" key="1">
    <source>
        <dbReference type="ARBA" id="ARBA00004123"/>
    </source>
</evidence>
<gene>
    <name evidence="6" type="ORF">V6N12_043212</name>
</gene>
<dbReference type="InterPro" id="IPR009057">
    <property type="entry name" value="Homeodomain-like_sf"/>
</dbReference>
<dbReference type="EMBL" id="JBBPBM010000028">
    <property type="protein sequence ID" value="KAK8537031.1"/>
    <property type="molecule type" value="Genomic_DNA"/>
</dbReference>
<feature type="domain" description="Myb-like" evidence="4">
    <location>
        <begin position="56"/>
        <end position="97"/>
    </location>
</feature>
<evidence type="ECO:0000259" key="5">
    <source>
        <dbReference type="PROSITE" id="PS51294"/>
    </source>
</evidence>
<feature type="compositionally biased region" description="Polar residues" evidence="3">
    <location>
        <begin position="114"/>
        <end position="131"/>
    </location>
</feature>
<evidence type="ECO:0000313" key="6">
    <source>
        <dbReference type="EMBL" id="KAK8537031.1"/>
    </source>
</evidence>
<name>A0ABR2DDN1_9ROSI</name>
<dbReference type="InterPro" id="IPR017930">
    <property type="entry name" value="Myb_dom"/>
</dbReference>
<accession>A0ABR2DDN1</accession>
<feature type="domain" description="HTH myb-type" evidence="5">
    <location>
        <begin position="56"/>
        <end position="88"/>
    </location>
</feature>
<keyword evidence="7" id="KW-1185">Reference proteome</keyword>
<evidence type="ECO:0008006" key="8">
    <source>
        <dbReference type="Google" id="ProtNLM"/>
    </source>
</evidence>
<dbReference type="PROSITE" id="PS51294">
    <property type="entry name" value="HTH_MYB"/>
    <property type="match status" value="1"/>
</dbReference>
<feature type="region of interest" description="Disordered" evidence="3">
    <location>
        <begin position="214"/>
        <end position="237"/>
    </location>
</feature>
<evidence type="ECO:0000259" key="4">
    <source>
        <dbReference type="PROSITE" id="PS50090"/>
    </source>
</evidence>
<evidence type="ECO:0000256" key="3">
    <source>
        <dbReference type="SAM" id="MobiDB-lite"/>
    </source>
</evidence>
<comment type="subcellular location">
    <subcellularLocation>
        <location evidence="1">Nucleus</location>
    </subcellularLocation>
</comment>
<dbReference type="Proteomes" id="UP001472677">
    <property type="component" value="Unassembled WGS sequence"/>
</dbReference>
<dbReference type="PROSITE" id="PS50090">
    <property type="entry name" value="MYB_LIKE"/>
    <property type="match status" value="1"/>
</dbReference>
<comment type="caution">
    <text evidence="6">The sequence shown here is derived from an EMBL/GenBank/DDBJ whole genome shotgun (WGS) entry which is preliminary data.</text>
</comment>
<evidence type="ECO:0000313" key="7">
    <source>
        <dbReference type="Proteomes" id="UP001472677"/>
    </source>
</evidence>
<dbReference type="Pfam" id="PF00249">
    <property type="entry name" value="Myb_DNA-binding"/>
    <property type="match status" value="1"/>
</dbReference>
<reference evidence="6 7" key="1">
    <citation type="journal article" date="2024" name="G3 (Bethesda)">
        <title>Genome assembly of Hibiscus sabdariffa L. provides insights into metabolisms of medicinal natural products.</title>
        <authorList>
            <person name="Kim T."/>
        </authorList>
    </citation>
    <scope>NUCLEOTIDE SEQUENCE [LARGE SCALE GENOMIC DNA]</scope>
    <source>
        <strain evidence="6">TK-2024</strain>
        <tissue evidence="6">Old leaves</tissue>
    </source>
</reference>
<organism evidence="6 7">
    <name type="scientific">Hibiscus sabdariffa</name>
    <name type="common">roselle</name>
    <dbReference type="NCBI Taxonomy" id="183260"/>
    <lineage>
        <taxon>Eukaryota</taxon>
        <taxon>Viridiplantae</taxon>
        <taxon>Streptophyta</taxon>
        <taxon>Embryophyta</taxon>
        <taxon>Tracheophyta</taxon>
        <taxon>Spermatophyta</taxon>
        <taxon>Magnoliopsida</taxon>
        <taxon>eudicotyledons</taxon>
        <taxon>Gunneridae</taxon>
        <taxon>Pentapetalae</taxon>
        <taxon>rosids</taxon>
        <taxon>malvids</taxon>
        <taxon>Malvales</taxon>
        <taxon>Malvaceae</taxon>
        <taxon>Malvoideae</taxon>
        <taxon>Hibiscus</taxon>
    </lineage>
</organism>
<dbReference type="CDD" id="cd00167">
    <property type="entry name" value="SANT"/>
    <property type="match status" value="1"/>
</dbReference>
<keyword evidence="2" id="KW-0539">Nucleus</keyword>